<dbReference type="Proteomes" id="UP000186132">
    <property type="component" value="Unassembled WGS sequence"/>
</dbReference>
<evidence type="ECO:0000313" key="2">
    <source>
        <dbReference type="EMBL" id="SHH03444.1"/>
    </source>
</evidence>
<feature type="region of interest" description="Disordered" evidence="1">
    <location>
        <begin position="254"/>
        <end position="276"/>
    </location>
</feature>
<dbReference type="STRING" id="1206085.SAMN05443575_3146"/>
<dbReference type="OrthoDB" id="8093300at2"/>
<feature type="region of interest" description="Disordered" evidence="1">
    <location>
        <begin position="135"/>
        <end position="154"/>
    </location>
</feature>
<proteinExistence type="predicted"/>
<name>A0A1M5PNV6_9ACTN</name>
<reference evidence="2 3" key="1">
    <citation type="submission" date="2016-11" db="EMBL/GenBank/DDBJ databases">
        <authorList>
            <person name="Jaros S."/>
            <person name="Januszkiewicz K."/>
            <person name="Wedrychowicz H."/>
        </authorList>
    </citation>
    <scope>NUCLEOTIDE SEQUENCE [LARGE SCALE GENOMIC DNA]</scope>
    <source>
        <strain evidence="2 3">DSM 45627</strain>
    </source>
</reference>
<evidence type="ECO:0000256" key="1">
    <source>
        <dbReference type="SAM" id="MobiDB-lite"/>
    </source>
</evidence>
<dbReference type="EMBL" id="FQVU01000004">
    <property type="protein sequence ID" value="SHH03444.1"/>
    <property type="molecule type" value="Genomic_DNA"/>
</dbReference>
<dbReference type="RefSeq" id="WP_073391357.1">
    <property type="nucleotide sequence ID" value="NZ_FQVU01000004.1"/>
</dbReference>
<evidence type="ECO:0000313" key="3">
    <source>
        <dbReference type="Proteomes" id="UP000186132"/>
    </source>
</evidence>
<protein>
    <submittedName>
        <fullName evidence="2">Uncharacterized protein</fullName>
    </submittedName>
</protein>
<organism evidence="2 3">
    <name type="scientific">Jatrophihabitans endophyticus</name>
    <dbReference type="NCBI Taxonomy" id="1206085"/>
    <lineage>
        <taxon>Bacteria</taxon>
        <taxon>Bacillati</taxon>
        <taxon>Actinomycetota</taxon>
        <taxon>Actinomycetes</taxon>
        <taxon>Jatrophihabitantales</taxon>
        <taxon>Jatrophihabitantaceae</taxon>
        <taxon>Jatrophihabitans</taxon>
    </lineage>
</organism>
<dbReference type="AlphaFoldDB" id="A0A1M5PNV6"/>
<accession>A0A1M5PNV6</accession>
<keyword evidence="3" id="KW-1185">Reference proteome</keyword>
<sequence length="311" mass="31879">MPEFTHESWARDLLTRMGYPVTTENMTSVLAWEYQEGGHFKNAATFNPLNSTLGHKTYGSMNGVGVATYPDYETGMTQTIKTLKLHYYDKIRADLQANADPATTTADIKASPWGTWHGGASTAGALGQARKNVAAHPVGTPTPATTPTPRTTPTSAAAPLVGAAAGAAGGGFRGADVDGLDRLAREFAQAAGVTDEVKQACEAIVAAAAMFGPFSAAFIAYLKGTVIPYLTRIAASLRAMSTLLSQHSQAQRDASASATSLPSYTPPSSTVTAGDTPATVTSVATATPVAPVTHAPAAVVGAVPLIGATAS</sequence>
<gene>
    <name evidence="2" type="ORF">SAMN05443575_3146</name>
</gene>